<dbReference type="KEGG" id="trg:TRUGW13939_06321"/>
<sequence length="169" mass="17929">MTSASNNFDAYGVSIRWQLHDFIATSITAPSTSTTSSLSSISTGAETTTAAPSNTSHPASSTSSLSTGAKAGIGVGVAIGGILIILAGVFLLYIRPRQRRGENGNHGWHGYYRNKDHNAELTTTTPSTTRELYSHSLGELGNTPARRTAPPVELEGTRPPRVGRFEEDL</sequence>
<protein>
    <recommendedName>
        <fullName evidence="9">Mid2 domain-containing protein</fullName>
    </recommendedName>
</protein>
<keyword evidence="3 6" id="KW-1133">Transmembrane helix</keyword>
<reference evidence="8" key="1">
    <citation type="submission" date="2020-06" db="EMBL/GenBank/DDBJ databases">
        <title>A chromosome-scale genome assembly of Talaromyces rugulosus W13939.</title>
        <authorList>
            <person name="Wang B."/>
            <person name="Guo L."/>
            <person name="Ye K."/>
            <person name="Wang L."/>
        </authorList>
    </citation>
    <scope>NUCLEOTIDE SEQUENCE [LARGE SCALE GENOMIC DNA]</scope>
    <source>
        <strain evidence="8">W13939</strain>
    </source>
</reference>
<dbReference type="GO" id="GO:0071944">
    <property type="term" value="C:cell periphery"/>
    <property type="evidence" value="ECO:0007669"/>
    <property type="project" value="UniProtKB-ARBA"/>
</dbReference>
<evidence type="ECO:0000256" key="4">
    <source>
        <dbReference type="ARBA" id="ARBA00023136"/>
    </source>
</evidence>
<evidence type="ECO:0000256" key="1">
    <source>
        <dbReference type="ARBA" id="ARBA00004167"/>
    </source>
</evidence>
<feature type="region of interest" description="Disordered" evidence="5">
    <location>
        <begin position="138"/>
        <end position="169"/>
    </location>
</feature>
<evidence type="ECO:0000256" key="5">
    <source>
        <dbReference type="SAM" id="MobiDB-lite"/>
    </source>
</evidence>
<feature type="compositionally biased region" description="Basic and acidic residues" evidence="5">
    <location>
        <begin position="155"/>
        <end position="169"/>
    </location>
</feature>
<gene>
    <name evidence="7" type="ORF">TRUGW13939_06321</name>
</gene>
<dbReference type="GeneID" id="55993816"/>
<dbReference type="Proteomes" id="UP000509510">
    <property type="component" value="Chromosome III"/>
</dbReference>
<keyword evidence="8" id="KW-1185">Reference proteome</keyword>
<name>A0A7H8QYL9_TALRU</name>
<feature type="transmembrane region" description="Helical" evidence="6">
    <location>
        <begin position="71"/>
        <end position="94"/>
    </location>
</feature>
<evidence type="ECO:0008006" key="9">
    <source>
        <dbReference type="Google" id="ProtNLM"/>
    </source>
</evidence>
<dbReference type="InterPro" id="IPR051694">
    <property type="entry name" value="Immunoregulatory_rcpt-like"/>
</dbReference>
<dbReference type="RefSeq" id="XP_035345367.1">
    <property type="nucleotide sequence ID" value="XM_035489474.1"/>
</dbReference>
<accession>A0A7H8QYL9</accession>
<dbReference type="PANTHER" id="PTHR15549:SF26">
    <property type="entry name" value="AXIAL BUDDING PATTERN PROTEIN 2-RELATED"/>
    <property type="match status" value="1"/>
</dbReference>
<keyword evidence="2 6" id="KW-0812">Transmembrane</keyword>
<dbReference type="EMBL" id="CP055900">
    <property type="protein sequence ID" value="QKX59189.1"/>
    <property type="molecule type" value="Genomic_DNA"/>
</dbReference>
<dbReference type="AlphaFoldDB" id="A0A7H8QYL9"/>
<evidence type="ECO:0000256" key="6">
    <source>
        <dbReference type="SAM" id="Phobius"/>
    </source>
</evidence>
<feature type="region of interest" description="Disordered" evidence="5">
    <location>
        <begin position="30"/>
        <end position="65"/>
    </location>
</feature>
<comment type="subcellular location">
    <subcellularLocation>
        <location evidence="1">Membrane</location>
        <topology evidence="1">Single-pass membrane protein</topology>
    </subcellularLocation>
</comment>
<dbReference type="GO" id="GO:0016020">
    <property type="term" value="C:membrane"/>
    <property type="evidence" value="ECO:0007669"/>
    <property type="project" value="UniProtKB-SubCell"/>
</dbReference>
<evidence type="ECO:0000313" key="8">
    <source>
        <dbReference type="Proteomes" id="UP000509510"/>
    </source>
</evidence>
<evidence type="ECO:0000256" key="3">
    <source>
        <dbReference type="ARBA" id="ARBA00022989"/>
    </source>
</evidence>
<evidence type="ECO:0000256" key="2">
    <source>
        <dbReference type="ARBA" id="ARBA00022692"/>
    </source>
</evidence>
<organism evidence="7 8">
    <name type="scientific">Talaromyces rugulosus</name>
    <name type="common">Penicillium rugulosum</name>
    <dbReference type="NCBI Taxonomy" id="121627"/>
    <lineage>
        <taxon>Eukaryota</taxon>
        <taxon>Fungi</taxon>
        <taxon>Dikarya</taxon>
        <taxon>Ascomycota</taxon>
        <taxon>Pezizomycotina</taxon>
        <taxon>Eurotiomycetes</taxon>
        <taxon>Eurotiomycetidae</taxon>
        <taxon>Eurotiales</taxon>
        <taxon>Trichocomaceae</taxon>
        <taxon>Talaromyces</taxon>
        <taxon>Talaromyces sect. Islandici</taxon>
    </lineage>
</organism>
<keyword evidence="4 6" id="KW-0472">Membrane</keyword>
<dbReference type="PANTHER" id="PTHR15549">
    <property type="entry name" value="PAIRED IMMUNOGLOBULIN-LIKE TYPE 2 RECEPTOR"/>
    <property type="match status" value="1"/>
</dbReference>
<evidence type="ECO:0000313" key="7">
    <source>
        <dbReference type="EMBL" id="QKX59189.1"/>
    </source>
</evidence>
<proteinExistence type="predicted"/>